<evidence type="ECO:0000256" key="9">
    <source>
        <dbReference type="ARBA" id="ARBA00023224"/>
    </source>
</evidence>
<dbReference type="EMBL" id="CAJVPS010000009">
    <property type="protein sequence ID" value="CAG8439840.1"/>
    <property type="molecule type" value="Genomic_DNA"/>
</dbReference>
<evidence type="ECO:0000313" key="12">
    <source>
        <dbReference type="Proteomes" id="UP000789508"/>
    </source>
</evidence>
<sequence>MLPAAVYMLALNCNVQFKPYNYKLIKERFDTITTSDTPFTLFEYSKPLTGFALFVFFGNGAEANAQYAKWAKALGLDKIFGCCFSNNGDDVEKNGSLRKLKNFTSSPNSTRPLSYNSSEFAKKGTPAAAGAPHIHKDEKYLATNSESSDDTSYTSFTTSEISEREAVRVQAPKKKNANFLFMHRTPTEQSKFDLTSGIKLRINGLSSTKTITASTFENNDNDKEDEQDTKLEEEQAPQYQSTESYHREMQNAIVEIYDQEEQDDQVNIVIDNGNNDAQESSITIPPPSITRERHLTSPVIVETDTFIARGIDDVVEEYRRMDSFDVGSGESN</sequence>
<dbReference type="Proteomes" id="UP000789508">
    <property type="component" value="Unassembled WGS sequence"/>
</dbReference>
<evidence type="ECO:0000256" key="10">
    <source>
        <dbReference type="SAM" id="MobiDB-lite"/>
    </source>
</evidence>
<reference evidence="11" key="1">
    <citation type="submission" date="2021-06" db="EMBL/GenBank/DDBJ databases">
        <authorList>
            <person name="Kallberg Y."/>
            <person name="Tangrot J."/>
            <person name="Rosling A."/>
        </authorList>
    </citation>
    <scope>NUCLEOTIDE SEQUENCE</scope>
    <source>
        <strain evidence="11">FL130A</strain>
    </source>
</reference>
<keyword evidence="6" id="KW-0297">G-protein coupled receptor</keyword>
<evidence type="ECO:0000256" key="3">
    <source>
        <dbReference type="ARBA" id="ARBA00022507"/>
    </source>
</evidence>
<dbReference type="PANTHER" id="PTHR28097">
    <property type="entry name" value="PHEROMONE A FACTOR RECEPTOR"/>
    <property type="match status" value="1"/>
</dbReference>
<protein>
    <submittedName>
        <fullName evidence="11">12101_t:CDS:1</fullName>
    </submittedName>
</protein>
<accession>A0A9N8V6F5</accession>
<evidence type="ECO:0000256" key="7">
    <source>
        <dbReference type="ARBA" id="ARBA00023136"/>
    </source>
</evidence>
<proteinExistence type="inferred from homology"/>
<dbReference type="AlphaFoldDB" id="A0A9N8V6F5"/>
<dbReference type="GO" id="GO:0000750">
    <property type="term" value="P:pheromone-dependent signal transduction involved in conjugation with cellular fusion"/>
    <property type="evidence" value="ECO:0007669"/>
    <property type="project" value="TreeGrafter"/>
</dbReference>
<keyword evidence="5" id="KW-1133">Transmembrane helix</keyword>
<feature type="region of interest" description="Disordered" evidence="10">
    <location>
        <begin position="213"/>
        <end position="243"/>
    </location>
</feature>
<organism evidence="11 12">
    <name type="scientific">Ambispora leptoticha</name>
    <dbReference type="NCBI Taxonomy" id="144679"/>
    <lineage>
        <taxon>Eukaryota</taxon>
        <taxon>Fungi</taxon>
        <taxon>Fungi incertae sedis</taxon>
        <taxon>Mucoromycota</taxon>
        <taxon>Glomeromycotina</taxon>
        <taxon>Glomeromycetes</taxon>
        <taxon>Archaeosporales</taxon>
        <taxon>Ambisporaceae</taxon>
        <taxon>Ambispora</taxon>
    </lineage>
</organism>
<feature type="compositionally biased region" description="Low complexity" evidence="10">
    <location>
        <begin position="143"/>
        <end position="160"/>
    </location>
</feature>
<gene>
    <name evidence="11" type="ORF">ALEPTO_LOCUS210</name>
</gene>
<keyword evidence="8" id="KW-0675">Receptor</keyword>
<evidence type="ECO:0000256" key="4">
    <source>
        <dbReference type="ARBA" id="ARBA00022692"/>
    </source>
</evidence>
<evidence type="ECO:0000256" key="2">
    <source>
        <dbReference type="ARBA" id="ARBA00011085"/>
    </source>
</evidence>
<keyword evidence="9" id="KW-0807">Transducer</keyword>
<evidence type="ECO:0000313" key="11">
    <source>
        <dbReference type="EMBL" id="CAG8439840.1"/>
    </source>
</evidence>
<evidence type="ECO:0000256" key="6">
    <source>
        <dbReference type="ARBA" id="ARBA00023040"/>
    </source>
</evidence>
<comment type="similarity">
    <text evidence="2">Belongs to the G-protein coupled receptor 4 family.</text>
</comment>
<evidence type="ECO:0000256" key="8">
    <source>
        <dbReference type="ARBA" id="ARBA00023170"/>
    </source>
</evidence>
<comment type="subcellular location">
    <subcellularLocation>
        <location evidence="1">Membrane</location>
        <topology evidence="1">Multi-pass membrane protein</topology>
    </subcellularLocation>
</comment>
<dbReference type="InterPro" id="IPR001499">
    <property type="entry name" value="GPCR_STE3"/>
</dbReference>
<name>A0A9N8V6F5_9GLOM</name>
<dbReference type="GO" id="GO:0005886">
    <property type="term" value="C:plasma membrane"/>
    <property type="evidence" value="ECO:0007669"/>
    <property type="project" value="TreeGrafter"/>
</dbReference>
<comment type="caution">
    <text evidence="11">The sequence shown here is derived from an EMBL/GenBank/DDBJ whole genome shotgun (WGS) entry which is preliminary data.</text>
</comment>
<keyword evidence="12" id="KW-1185">Reference proteome</keyword>
<keyword evidence="7" id="KW-0472">Membrane</keyword>
<dbReference type="OrthoDB" id="2874149at2759"/>
<dbReference type="GO" id="GO:0004932">
    <property type="term" value="F:mating-type factor pheromone receptor activity"/>
    <property type="evidence" value="ECO:0007669"/>
    <property type="project" value="InterPro"/>
</dbReference>
<evidence type="ECO:0000256" key="1">
    <source>
        <dbReference type="ARBA" id="ARBA00004141"/>
    </source>
</evidence>
<feature type="region of interest" description="Disordered" evidence="10">
    <location>
        <begin position="142"/>
        <end position="162"/>
    </location>
</feature>
<dbReference type="PANTHER" id="PTHR28097:SF1">
    <property type="entry name" value="PHEROMONE A FACTOR RECEPTOR"/>
    <property type="match status" value="1"/>
</dbReference>
<evidence type="ECO:0000256" key="5">
    <source>
        <dbReference type="ARBA" id="ARBA00022989"/>
    </source>
</evidence>
<keyword evidence="4" id="KW-0812">Transmembrane</keyword>
<keyword evidence="3" id="KW-0589">Pheromone response</keyword>